<evidence type="ECO:0000259" key="2">
    <source>
        <dbReference type="PROSITE" id="PS51746"/>
    </source>
</evidence>
<evidence type="ECO:0000313" key="3">
    <source>
        <dbReference type="EMBL" id="KAK2077790.1"/>
    </source>
</evidence>
<dbReference type="EMBL" id="JASFZW010000006">
    <property type="protein sequence ID" value="KAK2077790.1"/>
    <property type="molecule type" value="Genomic_DNA"/>
</dbReference>
<dbReference type="InterPro" id="IPR015655">
    <property type="entry name" value="PP2C"/>
</dbReference>
<feature type="region of interest" description="Disordered" evidence="1">
    <location>
        <begin position="91"/>
        <end position="116"/>
    </location>
</feature>
<reference evidence="3" key="1">
    <citation type="submission" date="2021-01" db="EMBL/GenBank/DDBJ databases">
        <authorList>
            <person name="Eckstrom K.M.E."/>
        </authorList>
    </citation>
    <scope>NUCLEOTIDE SEQUENCE</scope>
    <source>
        <strain evidence="3">UVCC 0001</strain>
    </source>
</reference>
<dbReference type="AlphaFoldDB" id="A0AAD9MKB3"/>
<feature type="compositionally biased region" description="Basic residues" evidence="1">
    <location>
        <begin position="486"/>
        <end position="498"/>
    </location>
</feature>
<sequence length="556" mass="57049">MGLSGLAKDKSSKGEDRWIVKPDNAWVVRGMPGSKDRDDVRVPFSAFGVFDGHGGRQVATFVSHHLLPYVLNELDATACDLVAQALADASGDETSSGDAAGAPSLDDEEDPLTTIPPPARAIARAQDLFARALGPALEAGFVRSDAEACQQFKTGGGCTATLLFVSGWHIVVASVGDSLAVLDTGSECRVLSASHRLDDSAPERERVLRCGSEVEQSTVNGRPVGPLRVWPGGLAMSRTLGDAAAGGAVSPVPEVRRCVAPPQGGRLIVGSDGLWDALPPKAAVQCARGAASALEAAQKLLAAAIKRDKLKDDVTVIVVDLAPSPGARCGGPHLAPDGAVTVHALPDAALAPGEGDRAATAARRELQQRLEQLRHASENEASDADAPGSESSSIESPLAEASGVATPTLHEELLSLRLSPEALRAAREASPEQAVEAAEDVGQTAEHSEAAAPQGDGWEVVGGRRKGAGPGTPRAQPADDASGGRSRPRSRGGARRGPRGQERTVEAGQDEAKGAAAPTSAREGANGGARRRGPARNEGVATAPAERGEPPRAVPA</sequence>
<dbReference type="Gene3D" id="3.60.40.10">
    <property type="entry name" value="PPM-type phosphatase domain"/>
    <property type="match status" value="1"/>
</dbReference>
<dbReference type="PROSITE" id="PS51746">
    <property type="entry name" value="PPM_2"/>
    <property type="match status" value="1"/>
</dbReference>
<dbReference type="InterPro" id="IPR036457">
    <property type="entry name" value="PPM-type-like_dom_sf"/>
</dbReference>
<feature type="region of interest" description="Disordered" evidence="1">
    <location>
        <begin position="424"/>
        <end position="556"/>
    </location>
</feature>
<name>A0AAD9MKB3_PROWI</name>
<dbReference type="PANTHER" id="PTHR47992">
    <property type="entry name" value="PROTEIN PHOSPHATASE"/>
    <property type="match status" value="1"/>
</dbReference>
<protein>
    <recommendedName>
        <fullName evidence="2">PPM-type phosphatase domain-containing protein</fullName>
    </recommendedName>
</protein>
<dbReference type="GO" id="GO:0004722">
    <property type="term" value="F:protein serine/threonine phosphatase activity"/>
    <property type="evidence" value="ECO:0007669"/>
    <property type="project" value="InterPro"/>
</dbReference>
<proteinExistence type="predicted"/>
<accession>A0AAD9MKB3</accession>
<evidence type="ECO:0000313" key="4">
    <source>
        <dbReference type="Proteomes" id="UP001255856"/>
    </source>
</evidence>
<comment type="caution">
    <text evidence="3">The sequence shown here is derived from an EMBL/GenBank/DDBJ whole genome shotgun (WGS) entry which is preliminary data.</text>
</comment>
<feature type="domain" description="PPM-type phosphatase" evidence="2">
    <location>
        <begin position="1"/>
        <end position="321"/>
    </location>
</feature>
<dbReference type="SUPFAM" id="SSF81606">
    <property type="entry name" value="PP2C-like"/>
    <property type="match status" value="1"/>
</dbReference>
<dbReference type="CDD" id="cd00143">
    <property type="entry name" value="PP2Cc"/>
    <property type="match status" value="1"/>
</dbReference>
<dbReference type="Proteomes" id="UP001255856">
    <property type="component" value="Unassembled WGS sequence"/>
</dbReference>
<feature type="region of interest" description="Disordered" evidence="1">
    <location>
        <begin position="376"/>
        <end position="404"/>
    </location>
</feature>
<feature type="compositionally biased region" description="Basic and acidic residues" evidence="1">
    <location>
        <begin position="499"/>
        <end position="513"/>
    </location>
</feature>
<dbReference type="InterPro" id="IPR001932">
    <property type="entry name" value="PPM-type_phosphatase-like_dom"/>
</dbReference>
<gene>
    <name evidence="3" type="ORF">QBZ16_004638</name>
</gene>
<organism evidence="3 4">
    <name type="scientific">Prototheca wickerhamii</name>
    <dbReference type="NCBI Taxonomy" id="3111"/>
    <lineage>
        <taxon>Eukaryota</taxon>
        <taxon>Viridiplantae</taxon>
        <taxon>Chlorophyta</taxon>
        <taxon>core chlorophytes</taxon>
        <taxon>Trebouxiophyceae</taxon>
        <taxon>Chlorellales</taxon>
        <taxon>Chlorellaceae</taxon>
        <taxon>Prototheca</taxon>
    </lineage>
</organism>
<evidence type="ECO:0000256" key="1">
    <source>
        <dbReference type="SAM" id="MobiDB-lite"/>
    </source>
</evidence>
<dbReference type="SMART" id="SM00332">
    <property type="entry name" value="PP2Cc"/>
    <property type="match status" value="1"/>
</dbReference>
<dbReference type="Pfam" id="PF00481">
    <property type="entry name" value="PP2C"/>
    <property type="match status" value="1"/>
</dbReference>
<keyword evidence="4" id="KW-1185">Reference proteome</keyword>